<evidence type="ECO:0000256" key="1">
    <source>
        <dbReference type="ARBA" id="ARBA00004651"/>
    </source>
</evidence>
<dbReference type="PANTHER" id="PTHR32196:SF32">
    <property type="entry name" value="XYLOSE TRANSPORT SYSTEM PERMEASE PROTEIN XYLH"/>
    <property type="match status" value="1"/>
</dbReference>
<keyword evidence="8 12" id="KW-0472">Membrane</keyword>
<evidence type="ECO:0000313" key="13">
    <source>
        <dbReference type="EMBL" id="BFP50267.1"/>
    </source>
</evidence>
<name>A0AB33K688_9ACTN</name>
<sequence length="429" mass="44051">MTEPAASEGDVVTEPAAAASPELSRVGPRKPTAWSDGARDRWRAVSSRLRGGDLGLLPVLAGLVVIWVVMQILNPIFLSSANLTNLALESVPVGIIALGVVCVLLVGQIDLSVGSVSGLSAAVLAVLFVDRGLPAWLAVAAALALAGLIGWFYAQVHNRIGVPSFVITLGGLLGFLGVQLWILGPKGSINLPFDSGLVTFAQLQFLPPWLAYTLVVAGAAVLYATGAARAGERRRAGLAAASRGLLVGRSLALLAGLGAAVWYLNRDRGVGWMFVFFLALVLALHYVLSRTSFGKSMYAVGGNMEAARRAGVNVKAVLTTAFVLCTTLACVGGVLSASRLAAANQSSGGGDVNLNAIAAAVIGGTSLFGGRGTAFAALLGVLVIQSISSGLTLLNLDSAYRFMVTGGVLLLAVSLDAVARRSRVSHGRA</sequence>
<comment type="subcellular location">
    <subcellularLocation>
        <location evidence="1">Cell membrane</location>
        <topology evidence="1">Multi-pass membrane protein</topology>
    </subcellularLocation>
</comment>
<evidence type="ECO:0000256" key="3">
    <source>
        <dbReference type="ARBA" id="ARBA00022475"/>
    </source>
</evidence>
<comment type="function">
    <text evidence="9">Part of the binding-protein-dependent transport system for D-xylose. Probably responsible for the translocation of the substrate across the membrane.</text>
</comment>
<evidence type="ECO:0000256" key="7">
    <source>
        <dbReference type="ARBA" id="ARBA00022989"/>
    </source>
</evidence>
<feature type="transmembrane region" description="Helical" evidence="12">
    <location>
        <begin position="86"/>
        <end position="106"/>
    </location>
</feature>
<keyword evidence="6 12" id="KW-0812">Transmembrane</keyword>
<evidence type="ECO:0000256" key="4">
    <source>
        <dbReference type="ARBA" id="ARBA00022519"/>
    </source>
</evidence>
<feature type="transmembrane region" description="Helical" evidence="12">
    <location>
        <begin position="352"/>
        <end position="368"/>
    </location>
</feature>
<evidence type="ECO:0000256" key="12">
    <source>
        <dbReference type="SAM" id="Phobius"/>
    </source>
</evidence>
<keyword evidence="3" id="KW-1003">Cell membrane</keyword>
<feature type="transmembrane region" description="Helical" evidence="12">
    <location>
        <begin position="270"/>
        <end position="288"/>
    </location>
</feature>
<feature type="transmembrane region" description="Helical" evidence="12">
    <location>
        <begin position="375"/>
        <end position="394"/>
    </location>
</feature>
<evidence type="ECO:0000256" key="6">
    <source>
        <dbReference type="ARBA" id="ARBA00022692"/>
    </source>
</evidence>
<dbReference type="CDD" id="cd06579">
    <property type="entry name" value="TM_PBP1_transp_AraH_like"/>
    <property type="match status" value="1"/>
</dbReference>
<feature type="transmembrane region" description="Helical" evidence="12">
    <location>
        <begin position="316"/>
        <end position="340"/>
    </location>
</feature>
<feature type="transmembrane region" description="Helical" evidence="12">
    <location>
        <begin position="400"/>
        <end position="419"/>
    </location>
</feature>
<protein>
    <recommendedName>
        <fullName evidence="10">Xylose transport system permease protein XylH</fullName>
    </recommendedName>
</protein>
<dbReference type="KEGG" id="stcm:SCMC78_00740"/>
<dbReference type="AlphaFoldDB" id="A0AB33K688"/>
<dbReference type="RefSeq" id="WP_397720211.1">
    <property type="nucleotide sequence ID" value="NZ_AP035884.1"/>
</dbReference>
<keyword evidence="7 12" id="KW-1133">Transmembrane helix</keyword>
<dbReference type="EMBL" id="AP035884">
    <property type="protein sequence ID" value="BFP50267.1"/>
    <property type="molecule type" value="Genomic_DNA"/>
</dbReference>
<keyword evidence="5" id="KW-0762">Sugar transport</keyword>
<proteinExistence type="predicted"/>
<evidence type="ECO:0000256" key="5">
    <source>
        <dbReference type="ARBA" id="ARBA00022597"/>
    </source>
</evidence>
<evidence type="ECO:0000256" key="8">
    <source>
        <dbReference type="ARBA" id="ARBA00023136"/>
    </source>
</evidence>
<reference evidence="13" key="1">
    <citation type="submission" date="2024-07" db="EMBL/GenBank/DDBJ databases">
        <title>Complete genome sequences of cellulolytic bacteria, Kitasatospora sp. CMC57 and Streptomyces sp. CMC78, isolated from Japanese agricultural soil.</title>
        <authorList>
            <person name="Hashimoto T."/>
            <person name="Ito M."/>
            <person name="Iwamoto M."/>
            <person name="Fukahori D."/>
            <person name="Shoda T."/>
            <person name="Sakoda M."/>
            <person name="Morohoshi T."/>
            <person name="Mitsuboshi M."/>
            <person name="Nishizawa T."/>
        </authorList>
    </citation>
    <scope>NUCLEOTIDE SEQUENCE</scope>
    <source>
        <strain evidence="13">CMC78</strain>
    </source>
</reference>
<dbReference type="InterPro" id="IPR001851">
    <property type="entry name" value="ABC_transp_permease"/>
</dbReference>
<evidence type="ECO:0000256" key="2">
    <source>
        <dbReference type="ARBA" id="ARBA00022448"/>
    </source>
</evidence>
<feature type="transmembrane region" description="Helical" evidence="12">
    <location>
        <begin position="204"/>
        <end position="225"/>
    </location>
</feature>
<dbReference type="GO" id="GO:0022857">
    <property type="term" value="F:transmembrane transporter activity"/>
    <property type="evidence" value="ECO:0007669"/>
    <property type="project" value="InterPro"/>
</dbReference>
<keyword evidence="2" id="KW-0813">Transport</keyword>
<feature type="transmembrane region" description="Helical" evidence="12">
    <location>
        <begin position="165"/>
        <end position="184"/>
    </location>
</feature>
<gene>
    <name evidence="13" type="ORF">SCMC78_00740</name>
</gene>
<dbReference type="PANTHER" id="PTHR32196">
    <property type="entry name" value="ABC TRANSPORTER PERMEASE PROTEIN YPHD-RELATED-RELATED"/>
    <property type="match status" value="1"/>
</dbReference>
<feature type="transmembrane region" description="Helical" evidence="12">
    <location>
        <begin position="54"/>
        <end position="74"/>
    </location>
</feature>
<feature type="transmembrane region" description="Helical" evidence="12">
    <location>
        <begin position="246"/>
        <end position="264"/>
    </location>
</feature>
<dbReference type="GO" id="GO:0005886">
    <property type="term" value="C:plasma membrane"/>
    <property type="evidence" value="ECO:0007669"/>
    <property type="project" value="UniProtKB-SubCell"/>
</dbReference>
<evidence type="ECO:0000256" key="9">
    <source>
        <dbReference type="ARBA" id="ARBA00035611"/>
    </source>
</evidence>
<accession>A0AB33K688</accession>
<evidence type="ECO:0000256" key="11">
    <source>
        <dbReference type="SAM" id="MobiDB-lite"/>
    </source>
</evidence>
<organism evidence="13">
    <name type="scientific">Streptomyces sp. CMC78</name>
    <dbReference type="NCBI Taxonomy" id="3231512"/>
    <lineage>
        <taxon>Bacteria</taxon>
        <taxon>Bacillati</taxon>
        <taxon>Actinomycetota</taxon>
        <taxon>Actinomycetes</taxon>
        <taxon>Kitasatosporales</taxon>
        <taxon>Streptomycetaceae</taxon>
        <taxon>Streptomyces</taxon>
    </lineage>
</organism>
<feature type="transmembrane region" description="Helical" evidence="12">
    <location>
        <begin position="135"/>
        <end position="153"/>
    </location>
</feature>
<feature type="region of interest" description="Disordered" evidence="11">
    <location>
        <begin position="1"/>
        <end position="35"/>
    </location>
</feature>
<dbReference type="Pfam" id="PF02653">
    <property type="entry name" value="BPD_transp_2"/>
    <property type="match status" value="1"/>
</dbReference>
<keyword evidence="4" id="KW-0997">Cell inner membrane</keyword>
<evidence type="ECO:0000256" key="10">
    <source>
        <dbReference type="ARBA" id="ARBA00035686"/>
    </source>
</evidence>